<proteinExistence type="predicted"/>
<dbReference type="InterPro" id="IPR020449">
    <property type="entry name" value="Tscrpt_reg_AraC-type_HTH"/>
</dbReference>
<gene>
    <name evidence="5" type="primary">melR_1</name>
    <name evidence="5" type="ORF">KTT_50430</name>
</gene>
<evidence type="ECO:0000256" key="1">
    <source>
        <dbReference type="ARBA" id="ARBA00023015"/>
    </source>
</evidence>
<evidence type="ECO:0000313" key="6">
    <source>
        <dbReference type="Proteomes" id="UP000287352"/>
    </source>
</evidence>
<dbReference type="SMART" id="SM00342">
    <property type="entry name" value="HTH_ARAC"/>
    <property type="match status" value="1"/>
</dbReference>
<dbReference type="RefSeq" id="WP_161975748.1">
    <property type="nucleotide sequence ID" value="NZ_BIFR01000002.1"/>
</dbReference>
<protein>
    <submittedName>
        <fullName evidence="5">AraC family transcriptional regulator</fullName>
    </submittedName>
</protein>
<sequence length="278" mass="30837">MQKIACEVLGLAAGRHDGGPTGRPHRHFEIELTLIEKGALLYLFGDTSIPLSAGQLAVFWAALPHRLLEFERHTVLHWLTIPLGDILHWRLPGTLTQRMMDGEMIVDSTRTCAHFDARVFTRWQEDLRAASSSVQEVILLESRACLLRLALAAEYEMAGGKEAGATGQQRKRAELAAHFIAAHYTHQLSVGDVASAMRVHEHTAMRLFQQTFGMSIVEYITQYRLAHAQRLLATSDASVLEVAIASGFSSSSRFYAVFTQTLGRTPRAYRQALSAPKG</sequence>
<dbReference type="GO" id="GO:0043565">
    <property type="term" value="F:sequence-specific DNA binding"/>
    <property type="evidence" value="ECO:0007669"/>
    <property type="project" value="InterPro"/>
</dbReference>
<feature type="domain" description="HTH araC/xylS-type" evidence="4">
    <location>
        <begin position="174"/>
        <end position="272"/>
    </location>
</feature>
<comment type="caution">
    <text evidence="5">The sequence shown here is derived from an EMBL/GenBank/DDBJ whole genome shotgun (WGS) entry which is preliminary data.</text>
</comment>
<dbReference type="PRINTS" id="PR00032">
    <property type="entry name" value="HTHARAC"/>
</dbReference>
<evidence type="ECO:0000313" key="5">
    <source>
        <dbReference type="EMBL" id="GCE15184.1"/>
    </source>
</evidence>
<evidence type="ECO:0000256" key="3">
    <source>
        <dbReference type="ARBA" id="ARBA00023163"/>
    </source>
</evidence>
<dbReference type="SUPFAM" id="SSF51182">
    <property type="entry name" value="RmlC-like cupins"/>
    <property type="match status" value="1"/>
</dbReference>
<dbReference type="PANTHER" id="PTHR43280:SF27">
    <property type="entry name" value="TRANSCRIPTIONAL REGULATOR MTLR"/>
    <property type="match status" value="1"/>
</dbReference>
<dbReference type="SUPFAM" id="SSF46689">
    <property type="entry name" value="Homeodomain-like"/>
    <property type="match status" value="2"/>
</dbReference>
<accession>A0A402A7P0</accession>
<keyword evidence="2" id="KW-0238">DNA-binding</keyword>
<dbReference type="Gene3D" id="1.10.10.60">
    <property type="entry name" value="Homeodomain-like"/>
    <property type="match status" value="2"/>
</dbReference>
<dbReference type="InterPro" id="IPR018062">
    <property type="entry name" value="HTH_AraC-typ_CS"/>
</dbReference>
<dbReference type="PROSITE" id="PS00041">
    <property type="entry name" value="HTH_ARAC_FAMILY_1"/>
    <property type="match status" value="1"/>
</dbReference>
<dbReference type="Proteomes" id="UP000287352">
    <property type="component" value="Unassembled WGS sequence"/>
</dbReference>
<keyword evidence="1" id="KW-0805">Transcription regulation</keyword>
<dbReference type="InterPro" id="IPR011051">
    <property type="entry name" value="RmlC_Cupin_sf"/>
</dbReference>
<dbReference type="Pfam" id="PF12833">
    <property type="entry name" value="HTH_18"/>
    <property type="match status" value="1"/>
</dbReference>
<dbReference type="AlphaFoldDB" id="A0A402A7P0"/>
<dbReference type="PANTHER" id="PTHR43280">
    <property type="entry name" value="ARAC-FAMILY TRANSCRIPTIONAL REGULATOR"/>
    <property type="match status" value="1"/>
</dbReference>
<dbReference type="InterPro" id="IPR009057">
    <property type="entry name" value="Homeodomain-like_sf"/>
</dbReference>
<dbReference type="EMBL" id="BIFR01000002">
    <property type="protein sequence ID" value="GCE15184.1"/>
    <property type="molecule type" value="Genomic_DNA"/>
</dbReference>
<name>A0A402A7P0_9CHLR</name>
<reference evidence="6" key="1">
    <citation type="submission" date="2018-12" db="EMBL/GenBank/DDBJ databases">
        <title>Tengunoibacter tsumagoiensis gen. nov., sp. nov., Dictyobacter kobayashii sp. nov., D. alpinus sp. nov., and D. joshuensis sp. nov. and description of Dictyobacteraceae fam. nov. within the order Ktedonobacterales isolated from Tengu-no-mugimeshi.</title>
        <authorList>
            <person name="Wang C.M."/>
            <person name="Zheng Y."/>
            <person name="Sakai Y."/>
            <person name="Toyoda A."/>
            <person name="Minakuchi Y."/>
            <person name="Abe K."/>
            <person name="Yokota A."/>
            <person name="Yabe S."/>
        </authorList>
    </citation>
    <scope>NUCLEOTIDE SEQUENCE [LARGE SCALE GENOMIC DNA]</scope>
    <source>
        <strain evidence="6">Uno3</strain>
    </source>
</reference>
<keyword evidence="3" id="KW-0804">Transcription</keyword>
<organism evidence="5 6">
    <name type="scientific">Tengunoibacter tsumagoiensis</name>
    <dbReference type="NCBI Taxonomy" id="2014871"/>
    <lineage>
        <taxon>Bacteria</taxon>
        <taxon>Bacillati</taxon>
        <taxon>Chloroflexota</taxon>
        <taxon>Ktedonobacteria</taxon>
        <taxon>Ktedonobacterales</taxon>
        <taxon>Dictyobacteraceae</taxon>
        <taxon>Tengunoibacter</taxon>
    </lineage>
</organism>
<evidence type="ECO:0000256" key="2">
    <source>
        <dbReference type="ARBA" id="ARBA00023125"/>
    </source>
</evidence>
<dbReference type="PROSITE" id="PS01124">
    <property type="entry name" value="HTH_ARAC_FAMILY_2"/>
    <property type="match status" value="1"/>
</dbReference>
<evidence type="ECO:0000259" key="4">
    <source>
        <dbReference type="PROSITE" id="PS01124"/>
    </source>
</evidence>
<keyword evidence="6" id="KW-1185">Reference proteome</keyword>
<dbReference type="InterPro" id="IPR018060">
    <property type="entry name" value="HTH_AraC"/>
</dbReference>
<dbReference type="GO" id="GO:0003700">
    <property type="term" value="F:DNA-binding transcription factor activity"/>
    <property type="evidence" value="ECO:0007669"/>
    <property type="project" value="InterPro"/>
</dbReference>